<evidence type="ECO:0000313" key="3">
    <source>
        <dbReference type="EMBL" id="MFC5447107.1"/>
    </source>
</evidence>
<evidence type="ECO:0000256" key="2">
    <source>
        <dbReference type="PIRNR" id="PIRNR009414"/>
    </source>
</evidence>
<dbReference type="InterPro" id="IPR008670">
    <property type="entry name" value="CoA_reduct_LuxC"/>
</dbReference>
<dbReference type="SUPFAM" id="SSF53720">
    <property type="entry name" value="ALDH-like"/>
    <property type="match status" value="1"/>
</dbReference>
<organism evidence="3 4">
    <name type="scientific">Paenibacillus aestuarii</name>
    <dbReference type="NCBI Taxonomy" id="516965"/>
    <lineage>
        <taxon>Bacteria</taxon>
        <taxon>Bacillati</taxon>
        <taxon>Bacillota</taxon>
        <taxon>Bacilli</taxon>
        <taxon>Bacillales</taxon>
        <taxon>Paenibacillaceae</taxon>
        <taxon>Paenibacillus</taxon>
    </lineage>
</organism>
<keyword evidence="1 2" id="KW-0521">NADP</keyword>
<dbReference type="Proteomes" id="UP001596044">
    <property type="component" value="Unassembled WGS sequence"/>
</dbReference>
<accession>A0ABW0K336</accession>
<dbReference type="InterPro" id="IPR016161">
    <property type="entry name" value="Ald_DH/histidinol_DH"/>
</dbReference>
<name>A0ABW0K336_9BACL</name>
<comment type="similarity">
    <text evidence="2">Belongs to the LuxC family.</text>
</comment>
<dbReference type="RefSeq" id="WP_270884794.1">
    <property type="nucleotide sequence ID" value="NZ_JAQFVF010000079.1"/>
</dbReference>
<dbReference type="EMBL" id="JBHSMJ010000005">
    <property type="protein sequence ID" value="MFC5447107.1"/>
    <property type="molecule type" value="Genomic_DNA"/>
</dbReference>
<comment type="catalytic activity">
    <reaction evidence="2">
        <text>a long-chain fatty aldehyde + NADP(+) + CoA = a long-chain fatty acyl-CoA + NADPH + H(+)</text>
        <dbReference type="Rhea" id="RHEA:15437"/>
        <dbReference type="ChEBI" id="CHEBI:15378"/>
        <dbReference type="ChEBI" id="CHEBI:17176"/>
        <dbReference type="ChEBI" id="CHEBI:57287"/>
        <dbReference type="ChEBI" id="CHEBI:57783"/>
        <dbReference type="ChEBI" id="CHEBI:58349"/>
        <dbReference type="ChEBI" id="CHEBI:83139"/>
        <dbReference type="EC" id="1.2.1.50"/>
    </reaction>
</comment>
<keyword evidence="4" id="KW-1185">Reference proteome</keyword>
<dbReference type="PIRSF" id="PIRSF009414">
    <property type="entry name" value="LuxC"/>
    <property type="match status" value="1"/>
</dbReference>
<dbReference type="EC" id="1.2.1.50" evidence="2"/>
<evidence type="ECO:0000256" key="1">
    <source>
        <dbReference type="ARBA" id="ARBA00022857"/>
    </source>
</evidence>
<gene>
    <name evidence="3" type="ORF">ACFPOG_02475</name>
</gene>
<reference evidence="4" key="1">
    <citation type="journal article" date="2019" name="Int. J. Syst. Evol. Microbiol.">
        <title>The Global Catalogue of Microorganisms (GCM) 10K type strain sequencing project: providing services to taxonomists for standard genome sequencing and annotation.</title>
        <authorList>
            <consortium name="The Broad Institute Genomics Platform"/>
            <consortium name="The Broad Institute Genome Sequencing Center for Infectious Disease"/>
            <person name="Wu L."/>
            <person name="Ma J."/>
        </authorList>
    </citation>
    <scope>NUCLEOTIDE SEQUENCE [LARGE SCALE GENOMIC DNA]</scope>
    <source>
        <strain evidence="4">KACC 11904</strain>
    </source>
</reference>
<proteinExistence type="inferred from homology"/>
<evidence type="ECO:0000313" key="4">
    <source>
        <dbReference type="Proteomes" id="UP001596044"/>
    </source>
</evidence>
<protein>
    <recommendedName>
        <fullName evidence="2">Acyl-CoA reductase</fullName>
        <ecNumber evidence="2">1.2.1.50</ecNumber>
    </recommendedName>
</protein>
<dbReference type="Pfam" id="PF05893">
    <property type="entry name" value="LuxC"/>
    <property type="match status" value="1"/>
</dbReference>
<dbReference type="CDD" id="cd07080">
    <property type="entry name" value="ALDH_Acyl-CoA-Red_LuxC"/>
    <property type="match status" value="1"/>
</dbReference>
<keyword evidence="2" id="KW-0560">Oxidoreductase</keyword>
<sequence>MNANQETTRIEAFFLPAGMDIQTTTSAPLMTPEGPVELLIPVLNGEKLKAIMANLSRNRSEYLLTLSTSDIVERIAAASEKWLNPSYPQRVLAERLLPAITGYAADSIRLQLKRYMRTFRRKELLRFICEELDDPLVLDEFRPRKSGGFSRAYGPRLLFQVFSGNVPGVSLWSMTMGLLLRSAQLGKTSMAEPLMAVWFAQSLAEVDAKLADSIAIVPWKGGSEELEREAVRQADTVTVYGGRPAVESVRAHVPIEKRFVAYGPKASFAMIGREALTPDRMNDTIARLTADVTHYDQQSCMSPQCVYVEDGGSIDAQSFAALIAAELSRLQLRWPRASLSDGEAYAILDLRNRYWLEEAAGEGSVVYASAEEAQWTVVYHDEPYFEGSPLNRTLHIYRCSRLEDVIPVLEPAGQSGLLQSCGAAIGPQRMFALAEELGNIGVNRLCHIGSMLQAKAGWHHDGRFNLIDLLRFTDIERTMEDGLESYDPDFE</sequence>
<comment type="caution">
    <text evidence="3">The sequence shown here is derived from an EMBL/GenBank/DDBJ whole genome shotgun (WGS) entry which is preliminary data.</text>
</comment>